<dbReference type="InterPro" id="IPR029063">
    <property type="entry name" value="SAM-dependent_MTases_sf"/>
</dbReference>
<evidence type="ECO:0000259" key="2">
    <source>
        <dbReference type="Pfam" id="PF08241"/>
    </source>
</evidence>
<dbReference type="Pfam" id="PF08241">
    <property type="entry name" value="Methyltransf_11"/>
    <property type="match status" value="1"/>
</dbReference>
<feature type="domain" description="Methyltransferase type 11" evidence="2">
    <location>
        <begin position="176"/>
        <end position="255"/>
    </location>
</feature>
<evidence type="ECO:0000256" key="1">
    <source>
        <dbReference type="SAM" id="MobiDB-lite"/>
    </source>
</evidence>
<dbReference type="Proteomes" id="UP000799772">
    <property type="component" value="Unassembled WGS sequence"/>
</dbReference>
<name>A0A9P4ICN5_9PEZI</name>
<dbReference type="OrthoDB" id="10256176at2759"/>
<organism evidence="3 4">
    <name type="scientific">Rhizodiscina lignyota</name>
    <dbReference type="NCBI Taxonomy" id="1504668"/>
    <lineage>
        <taxon>Eukaryota</taxon>
        <taxon>Fungi</taxon>
        <taxon>Dikarya</taxon>
        <taxon>Ascomycota</taxon>
        <taxon>Pezizomycotina</taxon>
        <taxon>Dothideomycetes</taxon>
        <taxon>Pleosporomycetidae</taxon>
        <taxon>Aulographales</taxon>
        <taxon>Rhizodiscinaceae</taxon>
        <taxon>Rhizodiscina</taxon>
    </lineage>
</organism>
<dbReference type="Gene3D" id="3.40.50.150">
    <property type="entry name" value="Vaccinia Virus protein VP39"/>
    <property type="match status" value="1"/>
</dbReference>
<dbReference type="GO" id="GO:0008757">
    <property type="term" value="F:S-adenosylmethionine-dependent methyltransferase activity"/>
    <property type="evidence" value="ECO:0007669"/>
    <property type="project" value="InterPro"/>
</dbReference>
<accession>A0A9P4ICN5</accession>
<feature type="non-terminal residue" evidence="3">
    <location>
        <position position="1"/>
    </location>
</feature>
<protein>
    <recommendedName>
        <fullName evidence="2">Methyltransferase type 11 domain-containing protein</fullName>
    </recommendedName>
</protein>
<proteinExistence type="predicted"/>
<dbReference type="EMBL" id="ML978125">
    <property type="protein sequence ID" value="KAF2099426.1"/>
    <property type="molecule type" value="Genomic_DNA"/>
</dbReference>
<dbReference type="SUPFAM" id="SSF53335">
    <property type="entry name" value="S-adenosyl-L-methionine-dependent methyltransferases"/>
    <property type="match status" value="1"/>
</dbReference>
<dbReference type="AlphaFoldDB" id="A0A9P4ICN5"/>
<sequence length="387" mass="43115">KAVRFADDSPISVTEKKLPPSPRDNTFVEGFKHIRETHLRSDAMVQRRARVEALRLDRTCLARAHRDQLAGKFGLESPVRPKNSRPVSEFYATEDADEKKEMIDRVQKERQALEQIKPISWNLEATKMLNGGTLLTSPAGKTLFSASEARVLDLGGHASCDWAWEVALQYPKTTVQTVYTADQAPKSKLTGPANHKHTVVPNLWTLPFPSNHFDIISARSLFALLKTSKPAGRADDEYDLCLKECMRCLKPGGFLEFALLDADVLKAGPHAQAISVEFGFNLKTRGYDAQPTKSFLPRLKRAGFGQMKRAWLALPMARKEGESGSTAEASCLTGMIGAWAWERWLLKLQVEMGKDEERLLAEVASAMEEGAECGAAWRYLSGWARKA</sequence>
<feature type="region of interest" description="Disordered" evidence="1">
    <location>
        <begin position="1"/>
        <end position="24"/>
    </location>
</feature>
<comment type="caution">
    <text evidence="3">The sequence shown here is derived from an EMBL/GenBank/DDBJ whole genome shotgun (WGS) entry which is preliminary data.</text>
</comment>
<evidence type="ECO:0000313" key="4">
    <source>
        <dbReference type="Proteomes" id="UP000799772"/>
    </source>
</evidence>
<reference evidence="3" key="1">
    <citation type="journal article" date="2020" name="Stud. Mycol.">
        <title>101 Dothideomycetes genomes: a test case for predicting lifestyles and emergence of pathogens.</title>
        <authorList>
            <person name="Haridas S."/>
            <person name="Albert R."/>
            <person name="Binder M."/>
            <person name="Bloem J."/>
            <person name="Labutti K."/>
            <person name="Salamov A."/>
            <person name="Andreopoulos B."/>
            <person name="Baker S."/>
            <person name="Barry K."/>
            <person name="Bills G."/>
            <person name="Bluhm B."/>
            <person name="Cannon C."/>
            <person name="Castanera R."/>
            <person name="Culley D."/>
            <person name="Daum C."/>
            <person name="Ezra D."/>
            <person name="Gonzalez J."/>
            <person name="Henrissat B."/>
            <person name="Kuo A."/>
            <person name="Liang C."/>
            <person name="Lipzen A."/>
            <person name="Lutzoni F."/>
            <person name="Magnuson J."/>
            <person name="Mondo S."/>
            <person name="Nolan M."/>
            <person name="Ohm R."/>
            <person name="Pangilinan J."/>
            <person name="Park H.-J."/>
            <person name="Ramirez L."/>
            <person name="Alfaro M."/>
            <person name="Sun H."/>
            <person name="Tritt A."/>
            <person name="Yoshinaga Y."/>
            <person name="Zwiers L.-H."/>
            <person name="Turgeon B."/>
            <person name="Goodwin S."/>
            <person name="Spatafora J."/>
            <person name="Crous P."/>
            <person name="Grigoriev I."/>
        </authorList>
    </citation>
    <scope>NUCLEOTIDE SEQUENCE</scope>
    <source>
        <strain evidence="3">CBS 133067</strain>
    </source>
</reference>
<gene>
    <name evidence="3" type="ORF">NA57DRAFT_38579</name>
</gene>
<keyword evidence="4" id="KW-1185">Reference proteome</keyword>
<dbReference type="InterPro" id="IPR013216">
    <property type="entry name" value="Methyltransf_11"/>
</dbReference>
<evidence type="ECO:0000313" key="3">
    <source>
        <dbReference type="EMBL" id="KAF2099426.1"/>
    </source>
</evidence>